<dbReference type="PROSITE" id="PS51257">
    <property type="entry name" value="PROKAR_LIPOPROTEIN"/>
    <property type="match status" value="1"/>
</dbReference>
<name>A0A1D6LG83_MAIZE</name>
<evidence type="ECO:0000313" key="1">
    <source>
        <dbReference type="EMBL" id="AQK78928.1"/>
    </source>
</evidence>
<gene>
    <name evidence="1" type="ORF">ZEAMMB73_Zm00001d035381</name>
</gene>
<organism evidence="1">
    <name type="scientific">Zea mays</name>
    <name type="common">Maize</name>
    <dbReference type="NCBI Taxonomy" id="4577"/>
    <lineage>
        <taxon>Eukaryota</taxon>
        <taxon>Viridiplantae</taxon>
        <taxon>Streptophyta</taxon>
        <taxon>Embryophyta</taxon>
        <taxon>Tracheophyta</taxon>
        <taxon>Spermatophyta</taxon>
        <taxon>Magnoliopsida</taxon>
        <taxon>Liliopsida</taxon>
        <taxon>Poales</taxon>
        <taxon>Poaceae</taxon>
        <taxon>PACMAD clade</taxon>
        <taxon>Panicoideae</taxon>
        <taxon>Andropogonodae</taxon>
        <taxon>Andropogoneae</taxon>
        <taxon>Tripsacinae</taxon>
        <taxon>Zea</taxon>
    </lineage>
</organism>
<proteinExistence type="predicted"/>
<dbReference type="AlphaFoldDB" id="A0A1D6LG83"/>
<accession>A0A1D6LG83</accession>
<dbReference type="EMBL" id="CM000782">
    <property type="protein sequence ID" value="AQK78928.1"/>
    <property type="molecule type" value="Genomic_DNA"/>
</dbReference>
<reference evidence="1" key="1">
    <citation type="submission" date="2015-12" db="EMBL/GenBank/DDBJ databases">
        <title>Update maize B73 reference genome by single molecule sequencing technologies.</title>
        <authorList>
            <consortium name="Maize Genome Sequencing Project"/>
            <person name="Ware D."/>
        </authorList>
    </citation>
    <scope>NUCLEOTIDE SEQUENCE</scope>
    <source>
        <tissue evidence="1">Seedling</tissue>
    </source>
</reference>
<protein>
    <submittedName>
        <fullName evidence="1">Protein DETOXIFICATION 44 chloroplastic</fullName>
    </submittedName>
</protein>
<sequence>MAKCCRELCSSFTFSPIGWWYEHHGNVAAGMACARSDNAGDQCGLHSLLAGLTSRHLGRSMRATVTRGEGCDADEACSHPRTPEPHPWGPPAVATAAVLLCLGGGVSHDAKVMVVGSRSSQTLSTR</sequence>